<evidence type="ECO:0000259" key="2">
    <source>
        <dbReference type="Pfam" id="PF03217"/>
    </source>
</evidence>
<protein>
    <submittedName>
        <fullName evidence="3">SLAP domain-containing protein</fullName>
    </submittedName>
</protein>
<dbReference type="AlphaFoldDB" id="A0AAE4FL21"/>
<accession>A0AAE4FL21</accession>
<feature type="domain" description="S-layer protein C-terminal" evidence="2">
    <location>
        <begin position="65"/>
        <end position="111"/>
    </location>
</feature>
<name>A0AAE4FL21_CLOSG</name>
<gene>
    <name evidence="3" type="ORF">P9J83_07155</name>
</gene>
<feature type="chain" id="PRO_5042113278" evidence="1">
    <location>
        <begin position="29"/>
        <end position="121"/>
    </location>
</feature>
<reference evidence="3" key="1">
    <citation type="submission" date="2023-04" db="EMBL/GenBank/DDBJ databases">
        <title>Assessment of the microbiological origin of a defect in Grana Padano cheese.</title>
        <authorList>
            <person name="Zago M."/>
            <person name="Rossetti L."/>
            <person name="Bonvini B."/>
            <person name="Carminati D."/>
            <person name="Giraffa G."/>
        </authorList>
    </citation>
    <scope>NUCLEOTIDE SEQUENCE</scope>
    <source>
        <strain evidence="3">4990</strain>
    </source>
</reference>
<dbReference type="RefSeq" id="WP_310943318.1">
    <property type="nucleotide sequence ID" value="NZ_JARUIS010000008.1"/>
</dbReference>
<keyword evidence="1" id="KW-0732">Signal</keyword>
<organism evidence="3 4">
    <name type="scientific">Clostridium sporogenes</name>
    <dbReference type="NCBI Taxonomy" id="1509"/>
    <lineage>
        <taxon>Bacteria</taxon>
        <taxon>Bacillati</taxon>
        <taxon>Bacillota</taxon>
        <taxon>Clostridia</taxon>
        <taxon>Eubacteriales</taxon>
        <taxon>Clostridiaceae</taxon>
        <taxon>Clostridium</taxon>
    </lineage>
</organism>
<dbReference type="InterPro" id="IPR024968">
    <property type="entry name" value="SlpA_C_lactobacillus"/>
</dbReference>
<evidence type="ECO:0000256" key="1">
    <source>
        <dbReference type="SAM" id="SignalP"/>
    </source>
</evidence>
<dbReference type="EMBL" id="JARUIS010000008">
    <property type="protein sequence ID" value="MDS1003275.1"/>
    <property type="molecule type" value="Genomic_DNA"/>
</dbReference>
<dbReference type="Gene3D" id="2.30.30.40">
    <property type="entry name" value="SH3 Domains"/>
    <property type="match status" value="1"/>
</dbReference>
<dbReference type="Proteomes" id="UP001182303">
    <property type="component" value="Unassembled WGS sequence"/>
</dbReference>
<proteinExistence type="predicted"/>
<evidence type="ECO:0000313" key="4">
    <source>
        <dbReference type="Proteomes" id="UP001182303"/>
    </source>
</evidence>
<dbReference type="Pfam" id="PF03217">
    <property type="entry name" value="SlpA"/>
    <property type="match status" value="1"/>
</dbReference>
<comment type="caution">
    <text evidence="3">The sequence shown here is derived from an EMBL/GenBank/DDBJ whole genome shotgun (WGS) entry which is preliminary data.</text>
</comment>
<sequence>MKLSKKIIAITIMCASISLCSTNITVNAADKKDTNLSYTKTQPEINRMIPVAYRWMVRITGESGAIVYDNPGGGHQLRKLSKGTTIRYAGETREVNGEKWYKISNRGWVSARYAKLYKMLI</sequence>
<evidence type="ECO:0000313" key="3">
    <source>
        <dbReference type="EMBL" id="MDS1003275.1"/>
    </source>
</evidence>
<feature type="signal peptide" evidence="1">
    <location>
        <begin position="1"/>
        <end position="28"/>
    </location>
</feature>